<evidence type="ECO:0000313" key="2">
    <source>
        <dbReference type="EMBL" id="SPD00163.1"/>
    </source>
</evidence>
<name>A0A2N9GKU1_FAGSY</name>
<dbReference type="EMBL" id="OIVN01002054">
    <property type="protein sequence ID" value="SPD00163.1"/>
    <property type="molecule type" value="Genomic_DNA"/>
</dbReference>
<organism evidence="2">
    <name type="scientific">Fagus sylvatica</name>
    <name type="common">Beechnut</name>
    <dbReference type="NCBI Taxonomy" id="28930"/>
    <lineage>
        <taxon>Eukaryota</taxon>
        <taxon>Viridiplantae</taxon>
        <taxon>Streptophyta</taxon>
        <taxon>Embryophyta</taxon>
        <taxon>Tracheophyta</taxon>
        <taxon>Spermatophyta</taxon>
        <taxon>Magnoliopsida</taxon>
        <taxon>eudicotyledons</taxon>
        <taxon>Gunneridae</taxon>
        <taxon>Pentapetalae</taxon>
        <taxon>rosids</taxon>
        <taxon>fabids</taxon>
        <taxon>Fagales</taxon>
        <taxon>Fagaceae</taxon>
        <taxon>Fagus</taxon>
    </lineage>
</organism>
<reference evidence="2" key="1">
    <citation type="submission" date="2018-02" db="EMBL/GenBank/DDBJ databases">
        <authorList>
            <person name="Cohen D.B."/>
            <person name="Kent A.D."/>
        </authorList>
    </citation>
    <scope>NUCLEOTIDE SEQUENCE</scope>
</reference>
<feature type="compositionally biased region" description="Low complexity" evidence="1">
    <location>
        <begin position="34"/>
        <end position="51"/>
    </location>
</feature>
<dbReference type="AlphaFoldDB" id="A0A2N9GKU1"/>
<protein>
    <submittedName>
        <fullName evidence="2">Uncharacterized protein</fullName>
    </submittedName>
</protein>
<proteinExistence type="predicted"/>
<gene>
    <name evidence="2" type="ORF">FSB_LOCUS28045</name>
</gene>
<evidence type="ECO:0000256" key="1">
    <source>
        <dbReference type="SAM" id="MobiDB-lite"/>
    </source>
</evidence>
<accession>A0A2N9GKU1</accession>
<sequence>MENLVPVRGNPPFHLGLNFRVFQQPPASPHSNGPASLSALSSLPPHSSKAADFPHISDQLASSSSLVVPCRQCAEYVSVSH</sequence>
<feature type="region of interest" description="Disordered" evidence="1">
    <location>
        <begin position="24"/>
        <end position="54"/>
    </location>
</feature>